<protein>
    <submittedName>
        <fullName evidence="1">33718_t:CDS:1</fullName>
    </submittedName>
</protein>
<reference evidence="1" key="1">
    <citation type="submission" date="2021-06" db="EMBL/GenBank/DDBJ databases">
        <authorList>
            <person name="Kallberg Y."/>
            <person name="Tangrot J."/>
            <person name="Rosling A."/>
        </authorList>
    </citation>
    <scope>NUCLEOTIDE SEQUENCE</scope>
    <source>
        <strain evidence="1">MA461A</strain>
    </source>
</reference>
<dbReference type="Proteomes" id="UP000789920">
    <property type="component" value="Unassembled WGS sequence"/>
</dbReference>
<comment type="caution">
    <text evidence="1">The sequence shown here is derived from an EMBL/GenBank/DDBJ whole genome shotgun (WGS) entry which is preliminary data.</text>
</comment>
<evidence type="ECO:0000313" key="1">
    <source>
        <dbReference type="EMBL" id="CAG8779867.1"/>
    </source>
</evidence>
<organism evidence="1 2">
    <name type="scientific">Racocetra persica</name>
    <dbReference type="NCBI Taxonomy" id="160502"/>
    <lineage>
        <taxon>Eukaryota</taxon>
        <taxon>Fungi</taxon>
        <taxon>Fungi incertae sedis</taxon>
        <taxon>Mucoromycota</taxon>
        <taxon>Glomeromycotina</taxon>
        <taxon>Glomeromycetes</taxon>
        <taxon>Diversisporales</taxon>
        <taxon>Gigasporaceae</taxon>
        <taxon>Racocetra</taxon>
    </lineage>
</organism>
<gene>
    <name evidence="1" type="ORF">RPERSI_LOCUS17418</name>
</gene>
<keyword evidence="2" id="KW-1185">Reference proteome</keyword>
<name>A0ACA9R7F4_9GLOM</name>
<sequence length="196" mass="23073">MVNIELATYQQRRIFANTLSPRSEDTDKPMPTWKPSSKPSEAMQGQKISLIRVRTENEQGDSVRYNQAVKFIRETEFPEYNCRIIHNTNNEIEIITRNYFGKKASLEQQQQGIIRKIKRKLGEIIRELGEERSEEIKEIKELGRSNNIQSFLESEYRELYEEEAEELERLEREKANLGENEQGVSYDFARPDLAIL</sequence>
<dbReference type="EMBL" id="CAJVQC010044604">
    <property type="protein sequence ID" value="CAG8779867.1"/>
    <property type="molecule type" value="Genomic_DNA"/>
</dbReference>
<proteinExistence type="predicted"/>
<evidence type="ECO:0000313" key="2">
    <source>
        <dbReference type="Proteomes" id="UP000789920"/>
    </source>
</evidence>
<accession>A0ACA9R7F4</accession>